<dbReference type="InterPro" id="IPR042241">
    <property type="entry name" value="GCP_C_sf"/>
</dbReference>
<dbReference type="GO" id="GO:0031122">
    <property type="term" value="P:cytoplasmic microtubule organization"/>
    <property type="evidence" value="ECO:0007669"/>
    <property type="project" value="TreeGrafter"/>
</dbReference>
<feature type="domain" description="Gamma tubulin complex component C-terminal" evidence="7">
    <location>
        <begin position="254"/>
        <end position="653"/>
    </location>
</feature>
<comment type="function">
    <text evidence="5">Component of the gamma-tubulin ring complex (gTuRC) which mediates microtubule nucleation.</text>
</comment>
<dbReference type="PANTHER" id="PTHR19302:SF13">
    <property type="entry name" value="GAMMA-TUBULIN COMPLEX COMPONENT 2"/>
    <property type="match status" value="1"/>
</dbReference>
<evidence type="ECO:0000259" key="8">
    <source>
        <dbReference type="Pfam" id="PF17681"/>
    </source>
</evidence>
<evidence type="ECO:0000256" key="3">
    <source>
        <dbReference type="ARBA" id="ARBA00022701"/>
    </source>
</evidence>
<dbReference type="InterPro" id="IPR041470">
    <property type="entry name" value="GCP_N"/>
</dbReference>
<evidence type="ECO:0000256" key="4">
    <source>
        <dbReference type="ARBA" id="ARBA00023212"/>
    </source>
</evidence>
<feature type="region of interest" description="Disordered" evidence="6">
    <location>
        <begin position="483"/>
        <end position="507"/>
    </location>
</feature>
<dbReference type="Pfam" id="PF17681">
    <property type="entry name" value="GCP_N_terminal"/>
    <property type="match status" value="1"/>
</dbReference>
<dbReference type="Pfam" id="PF04130">
    <property type="entry name" value="GCP_C_terminal"/>
    <property type="match status" value="1"/>
</dbReference>
<accession>A0A8T0CG38</accession>
<dbReference type="Proteomes" id="UP000806378">
    <property type="component" value="Unassembled WGS sequence"/>
</dbReference>
<proteinExistence type="inferred from homology"/>
<gene>
    <name evidence="9" type="ORF">BT93_L4220</name>
</gene>
<evidence type="ECO:0000256" key="6">
    <source>
        <dbReference type="SAM" id="MobiDB-lite"/>
    </source>
</evidence>
<name>A0A8T0CG38_CORYI</name>
<comment type="caution">
    <text evidence="9">The sequence shown here is derived from an EMBL/GenBank/DDBJ whole genome shotgun (WGS) entry which is preliminary data.</text>
</comment>
<feature type="compositionally biased region" description="Low complexity" evidence="6">
    <location>
        <begin position="498"/>
        <end position="507"/>
    </location>
</feature>
<dbReference type="AlphaFoldDB" id="A0A8T0CG38"/>
<keyword evidence="4 5" id="KW-0206">Cytoskeleton</keyword>
<feature type="domain" description="Gamma tubulin complex component protein N-terminal" evidence="8">
    <location>
        <begin position="1"/>
        <end position="251"/>
    </location>
</feature>
<dbReference type="GO" id="GO:0000930">
    <property type="term" value="C:gamma-tubulin complex"/>
    <property type="evidence" value="ECO:0007669"/>
    <property type="project" value="TreeGrafter"/>
</dbReference>
<evidence type="ECO:0000259" key="7">
    <source>
        <dbReference type="Pfam" id="PF04130"/>
    </source>
</evidence>
<comment type="subcellular location">
    <subcellularLocation>
        <location evidence="5">Cytoplasm</location>
        <location evidence="5">Cytoskeleton</location>
        <location evidence="5">Microtubule organizing center</location>
    </subcellularLocation>
</comment>
<dbReference type="PANTHER" id="PTHR19302">
    <property type="entry name" value="GAMMA TUBULIN COMPLEX PROTEIN"/>
    <property type="match status" value="1"/>
</dbReference>
<evidence type="ECO:0000313" key="10">
    <source>
        <dbReference type="Proteomes" id="UP000806378"/>
    </source>
</evidence>
<evidence type="ECO:0000256" key="2">
    <source>
        <dbReference type="ARBA" id="ARBA00022490"/>
    </source>
</evidence>
<dbReference type="Gene3D" id="1.20.120.1900">
    <property type="entry name" value="Gamma-tubulin complex, C-terminal domain"/>
    <property type="match status" value="1"/>
</dbReference>
<dbReference type="GO" id="GO:0005874">
    <property type="term" value="C:microtubule"/>
    <property type="evidence" value="ECO:0007669"/>
    <property type="project" value="UniProtKB-KW"/>
</dbReference>
<keyword evidence="3 5" id="KW-0493">Microtubule</keyword>
<reference evidence="9" key="1">
    <citation type="submission" date="2020-05" db="EMBL/GenBank/DDBJ databases">
        <title>WGS assembly of Corymbia citriodora subspecies variegata.</title>
        <authorList>
            <person name="Barry K."/>
            <person name="Hundley H."/>
            <person name="Shu S."/>
            <person name="Jenkins J."/>
            <person name="Grimwood J."/>
            <person name="Baten A."/>
        </authorList>
    </citation>
    <scope>NUCLEOTIDE SEQUENCE</scope>
    <source>
        <strain evidence="9">CV2-018</strain>
    </source>
</reference>
<dbReference type="GO" id="GO:0051321">
    <property type="term" value="P:meiotic cell cycle"/>
    <property type="evidence" value="ECO:0007669"/>
    <property type="project" value="TreeGrafter"/>
</dbReference>
<evidence type="ECO:0000256" key="1">
    <source>
        <dbReference type="ARBA" id="ARBA00010337"/>
    </source>
</evidence>
<dbReference type="GO" id="GO:0051225">
    <property type="term" value="P:spindle assembly"/>
    <property type="evidence" value="ECO:0007669"/>
    <property type="project" value="TreeGrafter"/>
</dbReference>
<dbReference type="GO" id="GO:0051011">
    <property type="term" value="F:microtubule minus-end binding"/>
    <property type="evidence" value="ECO:0007669"/>
    <property type="project" value="TreeGrafter"/>
</dbReference>
<dbReference type="GO" id="GO:0007020">
    <property type="term" value="P:microtubule nucleation"/>
    <property type="evidence" value="ECO:0007669"/>
    <property type="project" value="InterPro"/>
</dbReference>
<dbReference type="GO" id="GO:0000922">
    <property type="term" value="C:spindle pole"/>
    <property type="evidence" value="ECO:0007669"/>
    <property type="project" value="InterPro"/>
</dbReference>
<dbReference type="OrthoDB" id="2192946at2759"/>
<dbReference type="GO" id="GO:0000278">
    <property type="term" value="P:mitotic cell cycle"/>
    <property type="evidence" value="ECO:0007669"/>
    <property type="project" value="TreeGrafter"/>
</dbReference>
<protein>
    <recommendedName>
        <fullName evidence="5">Gamma-tubulin complex component</fullName>
    </recommendedName>
</protein>
<sequence>MRRLLKDYLILVAQLESKISDDSTFTLHQMHLSLMPTANSISHLYSVAQELLKKNALVQDDLEESLDDFDADNIIDRLREGGDLVPGSMSKKKCIGGHVLALLTQRLITFSGDPAAKMILEMLLREASKPYMFMLNEWLHHGGIKDPHDEFLVGERQSIKRERLNEDYTDEYWDKRYYIREKEIPPQLASLKDKILLAGKYLNVVRECGAVNITSSITSTPTAFDDPRFIDNINTAYSFANKELLSLILAKSSLRTRLISIQHYFFLNRAEFFLYFLELSNSELSKPRRAVNAGKLQSLLDLVIHQPGSIAASDPYKDDVRVGLNELGLVPWLMKIVNVQGLDADDPMQMQSYNMSSANADTSTTQEKEITGHEALELDYSVPFPLSLIISRKTITRYQLILRYTLSLRHLEQTLLESWSDHNKAYSWTHHSKSRRIETWKRRAWNLRARMLVFVQQMLFYATSEVLEPQFEKLMTKVTALENPDAPQSRPTSSCHFTTSTPTSNDTQTVDSLIQSHLDMLDTSLKDLGLTQSKLLKILSKMTAGCTMFSNYTTNLTRTLYSADPSLSWITEPPSQTTKSDQTLPQIHRNFEIFSKARNGEIPAFDASRMAKIEDTLTKHEEYFNRHLKVLIDTLNYYAATETVTLLGLCGRLMGAEVQKRDEFE</sequence>
<comment type="similarity">
    <text evidence="1 5">Belongs to the TUBGCP family.</text>
</comment>
<keyword evidence="10" id="KW-1185">Reference proteome</keyword>
<organism evidence="9 10">
    <name type="scientific">Corymbia citriodora subsp. variegata</name>
    <dbReference type="NCBI Taxonomy" id="360336"/>
    <lineage>
        <taxon>Eukaryota</taxon>
        <taxon>Viridiplantae</taxon>
        <taxon>Streptophyta</taxon>
        <taxon>Embryophyta</taxon>
        <taxon>Tracheophyta</taxon>
        <taxon>Spermatophyta</taxon>
        <taxon>Magnoliopsida</taxon>
        <taxon>eudicotyledons</taxon>
        <taxon>Gunneridae</taxon>
        <taxon>Pentapetalae</taxon>
        <taxon>rosids</taxon>
        <taxon>malvids</taxon>
        <taxon>Myrtales</taxon>
        <taxon>Myrtaceae</taxon>
        <taxon>Myrtoideae</taxon>
        <taxon>Eucalypteae</taxon>
        <taxon>Corymbia</taxon>
    </lineage>
</organism>
<dbReference type="EMBL" id="MU092859">
    <property type="protein sequence ID" value="KAF7846511.1"/>
    <property type="molecule type" value="Genomic_DNA"/>
</dbReference>
<dbReference type="GO" id="GO:0043015">
    <property type="term" value="F:gamma-tubulin binding"/>
    <property type="evidence" value="ECO:0007669"/>
    <property type="project" value="InterPro"/>
</dbReference>
<keyword evidence="2 5" id="KW-0963">Cytoplasm</keyword>
<evidence type="ECO:0000313" key="9">
    <source>
        <dbReference type="EMBL" id="KAF7846511.1"/>
    </source>
</evidence>
<dbReference type="Gramene" id="rna-gnl|WGS:JABURB|Cocit.L4220.1">
    <property type="protein sequence ID" value="cds-KAF7846511.1"/>
    <property type="gene ID" value="gene-BT93_L4220"/>
</dbReference>
<dbReference type="InterPro" id="IPR040457">
    <property type="entry name" value="GCP_C"/>
</dbReference>
<dbReference type="InterPro" id="IPR007259">
    <property type="entry name" value="GCP"/>
</dbReference>
<evidence type="ECO:0000256" key="5">
    <source>
        <dbReference type="RuleBase" id="RU363050"/>
    </source>
</evidence>